<sequence>MNNKSDGELETDLIDENGSVINDDMKADFKCYIVNDSILINDLKNGIVKSISDVKKRSCGVLYHTVYRPKAKYDFGSYEMTQEDNEFKYTEAVKVARGLISALVIADKHFDQYLRRIVVQHSQDHAEVMREINNMTEEEAQHALDNWMDEGRF</sequence>
<evidence type="ECO:0000313" key="1">
    <source>
        <dbReference type="EMBL" id="AHL19008.1"/>
    </source>
</evidence>
<reference evidence="1" key="1">
    <citation type="journal article" date="2014" name="Appl. Environ. Microbiol.">
        <title>Comparative genomic and morphological analysis of Listeria phages isolated from farm environments.</title>
        <authorList>
            <person name="Denes T."/>
            <person name="Vongkamjan K."/>
            <person name="Ackermann H.W."/>
            <person name="Moreno Switt A.I."/>
            <person name="Wiedmann M."/>
            <person name="den Bakker H.C."/>
        </authorList>
    </citation>
    <scope>NUCLEOTIDE SEQUENCE</scope>
</reference>
<protein>
    <submittedName>
        <fullName evidence="1">Uncharacterized protein</fullName>
    </submittedName>
</protein>
<accession>A0A059T5J7</accession>
<name>A0A059T5J7_9CAUD</name>
<proteinExistence type="predicted"/>
<dbReference type="EMBL" id="KJ094028">
    <property type="protein sequence ID" value="AHL19008.1"/>
    <property type="molecule type" value="Genomic_DNA"/>
</dbReference>
<organism evidence="1">
    <name type="scientific">Listeria phage LP-083-1</name>
    <dbReference type="NCBI Taxonomy" id="1458854"/>
    <lineage>
        <taxon>Viruses</taxon>
        <taxon>Duplodnaviria</taxon>
        <taxon>Heunggongvirae</taxon>
        <taxon>Uroviricota</taxon>
        <taxon>Caudoviricetes</taxon>
    </lineage>
</organism>
<gene>
    <name evidence="1" type="ORF">LP083-1_043</name>
</gene>